<dbReference type="EMBL" id="AQGS01001094">
    <property type="protein sequence ID" value="EPS35623.1"/>
    <property type="molecule type" value="Genomic_DNA"/>
</dbReference>
<evidence type="ECO:0000313" key="2">
    <source>
        <dbReference type="EMBL" id="EPS35623.1"/>
    </source>
</evidence>
<accession>S8B965</accession>
<reference evidence="3" key="2">
    <citation type="submission" date="2013-04" db="EMBL/GenBank/DDBJ databases">
        <title>Genomic mechanisms accounting for the adaptation to parasitism in nematode-trapping fungi.</title>
        <authorList>
            <person name="Ahren D.G."/>
        </authorList>
    </citation>
    <scope>NUCLEOTIDE SEQUENCE [LARGE SCALE GENOMIC DNA]</scope>
    <source>
        <strain evidence="3">CBS 200.50</strain>
    </source>
</reference>
<dbReference type="HOGENOM" id="CLU_1234981_0_0_1"/>
<keyword evidence="3" id="KW-1185">Reference proteome</keyword>
<proteinExistence type="predicted"/>
<dbReference type="OMA" id="SCCAFIC"/>
<comment type="caution">
    <text evidence="2">The sequence shown here is derived from an EMBL/GenBank/DDBJ whole genome shotgun (WGS) entry which is preliminary data.</text>
</comment>
<protein>
    <submittedName>
        <fullName evidence="2">Uncharacterized protein</fullName>
    </submittedName>
</protein>
<evidence type="ECO:0000313" key="3">
    <source>
        <dbReference type="Proteomes" id="UP000015100"/>
    </source>
</evidence>
<feature type="chain" id="PRO_5004548379" evidence="1">
    <location>
        <begin position="19"/>
        <end position="224"/>
    </location>
</feature>
<evidence type="ECO:0000256" key="1">
    <source>
        <dbReference type="SAM" id="SignalP"/>
    </source>
</evidence>
<dbReference type="OrthoDB" id="5427057at2759"/>
<reference evidence="2 3" key="1">
    <citation type="journal article" date="2013" name="PLoS Genet.">
        <title>Genomic mechanisms accounting for the adaptation to parasitism in nematode-trapping fungi.</title>
        <authorList>
            <person name="Meerupati T."/>
            <person name="Andersson K.M."/>
            <person name="Friman E."/>
            <person name="Kumar D."/>
            <person name="Tunlid A."/>
            <person name="Ahren D."/>
        </authorList>
    </citation>
    <scope>NUCLEOTIDE SEQUENCE [LARGE SCALE GENOMIC DNA]</scope>
    <source>
        <strain evidence="2 3">CBS 200.50</strain>
    </source>
</reference>
<sequence>MVFSKALLFGVFAASVSAQSSSTCSAFSAPAGACPTPYNSCCAFICGEAQVPFAVCQPTDGSGNFAQCSACPGGPTTATSETATTTATQTADATTEFVTSVTSVPESSTTDTCTNRSAPNGACPTAFDSCCAFICAEAQVPFAVCQPTDGSGTFAQCTACPGGTASATSTIPTTTIPPSSSMNSVPTYNVTTLPPPIYSSGASANQLALSGVAALSLLFAGLAL</sequence>
<dbReference type="AlphaFoldDB" id="S8B965"/>
<keyword evidence="1" id="KW-0732">Signal</keyword>
<organism evidence="2 3">
    <name type="scientific">Dactylellina haptotyla (strain CBS 200.50)</name>
    <name type="common">Nematode-trapping fungus</name>
    <name type="synonym">Monacrosporium haptotylum</name>
    <dbReference type="NCBI Taxonomy" id="1284197"/>
    <lineage>
        <taxon>Eukaryota</taxon>
        <taxon>Fungi</taxon>
        <taxon>Dikarya</taxon>
        <taxon>Ascomycota</taxon>
        <taxon>Pezizomycotina</taxon>
        <taxon>Orbiliomycetes</taxon>
        <taxon>Orbiliales</taxon>
        <taxon>Orbiliaceae</taxon>
        <taxon>Dactylellina</taxon>
    </lineage>
</organism>
<name>S8B965_DACHA</name>
<feature type="signal peptide" evidence="1">
    <location>
        <begin position="1"/>
        <end position="18"/>
    </location>
</feature>
<gene>
    <name evidence="2" type="ORF">H072_10964</name>
</gene>
<dbReference type="Proteomes" id="UP000015100">
    <property type="component" value="Unassembled WGS sequence"/>
</dbReference>